<sequence>MSPPKRLCSLATVLVCVLGLLVGFSVGQRPSNASVCDYYATAKFGANNSDTQRALVRRIVSLAFEGGSRLTNKSNELTGIWRPGKANGIDVNLLQYFNGSKQTTNVNNAAIAINWMDQGGPEPLANYLAGDVEEIAMTNSSNQFHLFGNFFVAFSRAFGCTLPFPPLPDSSGPVNLAYAHKFMNLDYNQLSYFINQLTQATMYFGFSGQDAETLRTRLNSLYNVRCAPGVVFNAAAGPQLLSLCQNPTCPLAAPVADCGPYENLTANGIQNSNPSSVRVTSTPTPTNGPSSTSSTTSSSSTAATSDSSKNTTTEKSDSLGAGAIAGVAVGGAAVLVLLLAVILFFFRRKRRGRTPPSTPATNTQTAVSDWQQQQHQYTPSTLHPGSPYLGKDNHYSYYSHGTGPPASEHSRIGSPVMAQHGSWQHPVEIGAMTDPPVEMDSSPAAAARQEGGDAGTGQQQQQQQQDVQQQQEIHQQGQQQEQQYHQYQQQQQQQQYQQQPQQHSQQGSQYQNYRSQ</sequence>
<accession>A0AAE0TZ74</accession>
<feature type="compositionally biased region" description="Polar residues" evidence="1">
    <location>
        <begin position="359"/>
        <end position="383"/>
    </location>
</feature>
<dbReference type="PANTHER" id="PTHR16861">
    <property type="entry name" value="GLYCOPROTEIN 38"/>
    <property type="match status" value="1"/>
</dbReference>
<keyword evidence="3" id="KW-0732">Signal</keyword>
<reference evidence="4" key="2">
    <citation type="submission" date="2023-06" db="EMBL/GenBank/DDBJ databases">
        <authorList>
            <consortium name="Lawrence Berkeley National Laboratory"/>
            <person name="Haridas S."/>
            <person name="Hensen N."/>
            <person name="Bonometti L."/>
            <person name="Westerberg I."/>
            <person name="Brannstrom I.O."/>
            <person name="Guillou S."/>
            <person name="Cros-Aarteil S."/>
            <person name="Calhoun S."/>
            <person name="Kuo A."/>
            <person name="Mondo S."/>
            <person name="Pangilinan J."/>
            <person name="Riley R."/>
            <person name="LaButti K."/>
            <person name="Andreopoulos B."/>
            <person name="Lipzen A."/>
            <person name="Chen C."/>
            <person name="Yanf M."/>
            <person name="Daum C."/>
            <person name="Ng V."/>
            <person name="Clum A."/>
            <person name="Steindorff A."/>
            <person name="Ohm R."/>
            <person name="Martin F."/>
            <person name="Silar P."/>
            <person name="Natvig D."/>
            <person name="Lalanne C."/>
            <person name="Gautier V."/>
            <person name="Ament-velasquez S.L."/>
            <person name="Kruys A."/>
            <person name="Hutchinson M.I."/>
            <person name="Powell A.J."/>
            <person name="Barry K."/>
            <person name="Miller A.N."/>
            <person name="Grigoriev I.V."/>
            <person name="Debuchy R."/>
            <person name="Gladieux P."/>
            <person name="Thoren M.H."/>
            <person name="Johannesson H."/>
        </authorList>
    </citation>
    <scope>NUCLEOTIDE SEQUENCE</scope>
    <source>
        <strain evidence="4">CBS 232.78</strain>
    </source>
</reference>
<feature type="region of interest" description="Disordered" evidence="1">
    <location>
        <begin position="351"/>
        <end position="413"/>
    </location>
</feature>
<evidence type="ECO:0000256" key="1">
    <source>
        <dbReference type="SAM" id="MobiDB-lite"/>
    </source>
</evidence>
<dbReference type="PANTHER" id="PTHR16861:SF4">
    <property type="entry name" value="SH3 DOMAIN PROTEIN (AFU_ORTHOLOGUE AFUA_1G13610)"/>
    <property type="match status" value="1"/>
</dbReference>
<evidence type="ECO:0000313" key="4">
    <source>
        <dbReference type="EMBL" id="KAK3384865.1"/>
    </source>
</evidence>
<name>A0AAE0TZ74_9PEZI</name>
<gene>
    <name evidence="4" type="ORF">B0H63DRAFT_432347</name>
</gene>
<keyword evidence="2" id="KW-0812">Transmembrane</keyword>
<evidence type="ECO:0000256" key="2">
    <source>
        <dbReference type="SAM" id="Phobius"/>
    </source>
</evidence>
<comment type="caution">
    <text evidence="4">The sequence shown here is derived from an EMBL/GenBank/DDBJ whole genome shotgun (WGS) entry which is preliminary data.</text>
</comment>
<protein>
    <submittedName>
        <fullName evidence="4">Uncharacterized protein</fullName>
    </submittedName>
</protein>
<dbReference type="AlphaFoldDB" id="A0AAE0TZ74"/>
<feature type="compositionally biased region" description="Low complexity" evidence="1">
    <location>
        <begin position="458"/>
        <end position="516"/>
    </location>
</feature>
<feature type="region of interest" description="Disordered" evidence="1">
    <location>
        <begin position="428"/>
        <end position="516"/>
    </location>
</feature>
<feature type="compositionally biased region" description="Low complexity" evidence="1">
    <location>
        <begin position="271"/>
        <end position="311"/>
    </location>
</feature>
<keyword evidence="2" id="KW-1133">Transmembrane helix</keyword>
<keyword evidence="2" id="KW-0472">Membrane</keyword>
<proteinExistence type="predicted"/>
<evidence type="ECO:0000313" key="5">
    <source>
        <dbReference type="Proteomes" id="UP001285441"/>
    </source>
</evidence>
<organism evidence="4 5">
    <name type="scientific">Podospora didyma</name>
    <dbReference type="NCBI Taxonomy" id="330526"/>
    <lineage>
        <taxon>Eukaryota</taxon>
        <taxon>Fungi</taxon>
        <taxon>Dikarya</taxon>
        <taxon>Ascomycota</taxon>
        <taxon>Pezizomycotina</taxon>
        <taxon>Sordariomycetes</taxon>
        <taxon>Sordariomycetidae</taxon>
        <taxon>Sordariales</taxon>
        <taxon>Podosporaceae</taxon>
        <taxon>Podospora</taxon>
    </lineage>
</organism>
<evidence type="ECO:0000256" key="3">
    <source>
        <dbReference type="SAM" id="SignalP"/>
    </source>
</evidence>
<feature type="chain" id="PRO_5042017811" evidence="3">
    <location>
        <begin position="28"/>
        <end position="516"/>
    </location>
</feature>
<feature type="region of interest" description="Disordered" evidence="1">
    <location>
        <begin position="267"/>
        <end position="317"/>
    </location>
</feature>
<dbReference type="Proteomes" id="UP001285441">
    <property type="component" value="Unassembled WGS sequence"/>
</dbReference>
<feature type="transmembrane region" description="Helical" evidence="2">
    <location>
        <begin position="319"/>
        <end position="346"/>
    </location>
</feature>
<feature type="signal peptide" evidence="3">
    <location>
        <begin position="1"/>
        <end position="27"/>
    </location>
</feature>
<reference evidence="4" key="1">
    <citation type="journal article" date="2023" name="Mol. Phylogenet. Evol.">
        <title>Genome-scale phylogeny and comparative genomics of the fungal order Sordariales.</title>
        <authorList>
            <person name="Hensen N."/>
            <person name="Bonometti L."/>
            <person name="Westerberg I."/>
            <person name="Brannstrom I.O."/>
            <person name="Guillou S."/>
            <person name="Cros-Aarteil S."/>
            <person name="Calhoun S."/>
            <person name="Haridas S."/>
            <person name="Kuo A."/>
            <person name="Mondo S."/>
            <person name="Pangilinan J."/>
            <person name="Riley R."/>
            <person name="LaButti K."/>
            <person name="Andreopoulos B."/>
            <person name="Lipzen A."/>
            <person name="Chen C."/>
            <person name="Yan M."/>
            <person name="Daum C."/>
            <person name="Ng V."/>
            <person name="Clum A."/>
            <person name="Steindorff A."/>
            <person name="Ohm R.A."/>
            <person name="Martin F."/>
            <person name="Silar P."/>
            <person name="Natvig D.O."/>
            <person name="Lalanne C."/>
            <person name="Gautier V."/>
            <person name="Ament-Velasquez S.L."/>
            <person name="Kruys A."/>
            <person name="Hutchinson M.I."/>
            <person name="Powell A.J."/>
            <person name="Barry K."/>
            <person name="Miller A.N."/>
            <person name="Grigoriev I.V."/>
            <person name="Debuchy R."/>
            <person name="Gladieux P."/>
            <person name="Hiltunen Thoren M."/>
            <person name="Johannesson H."/>
        </authorList>
    </citation>
    <scope>NUCLEOTIDE SEQUENCE</scope>
    <source>
        <strain evidence="4">CBS 232.78</strain>
    </source>
</reference>
<dbReference type="EMBL" id="JAULSW010000004">
    <property type="protein sequence ID" value="KAK3384865.1"/>
    <property type="molecule type" value="Genomic_DNA"/>
</dbReference>
<keyword evidence="5" id="KW-1185">Reference proteome</keyword>